<proteinExistence type="inferred from homology"/>
<sequence length="131" mass="14717">DLQECMGIVHPHCDPLFPLCAIRQEGPISAKLVTNMLSACGTDHIITMNLHASQIQGFFDVCVNNLYAEPVVLKWIKENINEWKSCITVCPDADRAQREIKKVNKVIIEDVKDRVAILMDDMADTCCTICQ</sequence>
<dbReference type="GO" id="GO:0006015">
    <property type="term" value="P:5-phosphoribose 1-diphosphate biosynthetic process"/>
    <property type="evidence" value="ECO:0007669"/>
    <property type="project" value="TreeGrafter"/>
</dbReference>
<comment type="pathway">
    <text evidence="1">Metabolic intermediate biosynthesis; 5-phospho-alpha-D-ribose 1-diphosphate biosynthesis; 5-phospho-alpha-D-ribose 1-diphosphate from D-ribose 5-phosphate (route I): step 1/1.</text>
</comment>
<evidence type="ECO:0000256" key="1">
    <source>
        <dbReference type="ARBA" id="ARBA00004996"/>
    </source>
</evidence>
<dbReference type="Gene3D" id="3.40.50.2020">
    <property type="match status" value="2"/>
</dbReference>
<evidence type="ECO:0000256" key="7">
    <source>
        <dbReference type="ARBA" id="ARBA00022777"/>
    </source>
</evidence>
<dbReference type="GO" id="GO:0000287">
    <property type="term" value="F:magnesium ion binding"/>
    <property type="evidence" value="ECO:0007669"/>
    <property type="project" value="InterPro"/>
</dbReference>
<dbReference type="GO" id="GO:0005737">
    <property type="term" value="C:cytoplasm"/>
    <property type="evidence" value="ECO:0007669"/>
    <property type="project" value="TreeGrafter"/>
</dbReference>
<reference evidence="9 10" key="1">
    <citation type="submission" date="2015-08" db="EMBL/GenBank/DDBJ databases">
        <title>The genome of the Asian arowana (Scleropages formosus).</title>
        <authorList>
            <person name="Tan M.H."/>
            <person name="Gan H.M."/>
            <person name="Croft L.J."/>
            <person name="Austin C.M."/>
        </authorList>
    </citation>
    <scope>NUCLEOTIDE SEQUENCE [LARGE SCALE GENOMIC DNA]</scope>
    <source>
        <strain evidence="9">Aro1</strain>
    </source>
</reference>
<dbReference type="PANTHER" id="PTHR10210">
    <property type="entry name" value="RIBOSE-PHOSPHATE DIPHOSPHOKINASE FAMILY MEMBER"/>
    <property type="match status" value="1"/>
</dbReference>
<name>A0A0N8JVL3_SCLFO</name>
<keyword evidence="5" id="KW-0545">Nucleotide biosynthesis</keyword>
<dbReference type="GO" id="GO:0006164">
    <property type="term" value="P:purine nucleotide biosynthetic process"/>
    <property type="evidence" value="ECO:0007669"/>
    <property type="project" value="TreeGrafter"/>
</dbReference>
<dbReference type="InterPro" id="IPR029057">
    <property type="entry name" value="PRTase-like"/>
</dbReference>
<organism evidence="9 10">
    <name type="scientific">Scleropages formosus</name>
    <name type="common">Asian bonytongue</name>
    <name type="synonym">Osteoglossum formosum</name>
    <dbReference type="NCBI Taxonomy" id="113540"/>
    <lineage>
        <taxon>Eukaryota</taxon>
        <taxon>Metazoa</taxon>
        <taxon>Chordata</taxon>
        <taxon>Craniata</taxon>
        <taxon>Vertebrata</taxon>
        <taxon>Euteleostomi</taxon>
        <taxon>Actinopterygii</taxon>
        <taxon>Neopterygii</taxon>
        <taxon>Teleostei</taxon>
        <taxon>Osteoglossocephala</taxon>
        <taxon>Osteoglossomorpha</taxon>
        <taxon>Osteoglossiformes</taxon>
        <taxon>Osteoglossidae</taxon>
        <taxon>Scleropages</taxon>
    </lineage>
</organism>
<evidence type="ECO:0000256" key="5">
    <source>
        <dbReference type="ARBA" id="ARBA00022727"/>
    </source>
</evidence>
<evidence type="ECO:0000256" key="3">
    <source>
        <dbReference type="ARBA" id="ARBA00013247"/>
    </source>
</evidence>
<dbReference type="Proteomes" id="UP000034805">
    <property type="component" value="Unassembled WGS sequence"/>
</dbReference>
<dbReference type="PANTHER" id="PTHR10210:SF32">
    <property type="entry name" value="RIBOSE-PHOSPHATE PYROPHOSPHOKINASE 2"/>
    <property type="match status" value="1"/>
</dbReference>
<dbReference type="FunFam" id="3.40.50.2020:FF:000014">
    <property type="entry name" value="Ribose-phosphate pyrophosphokinase 1"/>
    <property type="match status" value="1"/>
</dbReference>
<evidence type="ECO:0000256" key="4">
    <source>
        <dbReference type="ARBA" id="ARBA00022679"/>
    </source>
</evidence>
<dbReference type="AlphaFoldDB" id="A0A0N8JVL3"/>
<dbReference type="GO" id="GO:0004749">
    <property type="term" value="F:ribose phosphate diphosphokinase activity"/>
    <property type="evidence" value="ECO:0007669"/>
    <property type="project" value="UniProtKB-EC"/>
</dbReference>
<evidence type="ECO:0000313" key="10">
    <source>
        <dbReference type="Proteomes" id="UP000034805"/>
    </source>
</evidence>
<evidence type="ECO:0000313" key="9">
    <source>
        <dbReference type="EMBL" id="KPP58457.1"/>
    </source>
</evidence>
<dbReference type="GO" id="GO:0016301">
    <property type="term" value="F:kinase activity"/>
    <property type="evidence" value="ECO:0007669"/>
    <property type="project" value="UniProtKB-KW"/>
</dbReference>
<protein>
    <recommendedName>
        <fullName evidence="3">ribose-phosphate diphosphokinase</fullName>
        <ecNumber evidence="3">2.7.6.1</ecNumber>
    </recommendedName>
</protein>
<dbReference type="EMBL" id="JARO02013916">
    <property type="protein sequence ID" value="KPP58457.1"/>
    <property type="molecule type" value="Genomic_DNA"/>
</dbReference>
<comment type="similarity">
    <text evidence="2">Belongs to the ribose-phosphate pyrophosphokinase family.</text>
</comment>
<dbReference type="EC" id="2.7.6.1" evidence="3"/>
<accession>A0A0N8JVL3</accession>
<comment type="caution">
    <text evidence="9">The sequence shown here is derived from an EMBL/GenBank/DDBJ whole genome shotgun (WGS) entry which is preliminary data.</text>
</comment>
<dbReference type="GO" id="GO:0002189">
    <property type="term" value="C:ribose phosphate diphosphokinase complex"/>
    <property type="evidence" value="ECO:0007669"/>
    <property type="project" value="TreeGrafter"/>
</dbReference>
<feature type="non-terminal residue" evidence="9">
    <location>
        <position position="1"/>
    </location>
</feature>
<evidence type="ECO:0000256" key="8">
    <source>
        <dbReference type="ARBA" id="ARBA00022840"/>
    </source>
</evidence>
<dbReference type="InterPro" id="IPR005946">
    <property type="entry name" value="Rib-P_diPkinase"/>
</dbReference>
<evidence type="ECO:0000256" key="6">
    <source>
        <dbReference type="ARBA" id="ARBA00022741"/>
    </source>
</evidence>
<keyword evidence="4" id="KW-0808">Transferase</keyword>
<keyword evidence="6" id="KW-0547">Nucleotide-binding</keyword>
<keyword evidence="8" id="KW-0067">ATP-binding</keyword>
<dbReference type="GO" id="GO:0005524">
    <property type="term" value="F:ATP binding"/>
    <property type="evidence" value="ECO:0007669"/>
    <property type="project" value="UniProtKB-KW"/>
</dbReference>
<dbReference type="SUPFAM" id="SSF53271">
    <property type="entry name" value="PRTase-like"/>
    <property type="match status" value="1"/>
</dbReference>
<dbReference type="STRING" id="113540.ENSSFOP00015038419"/>
<keyword evidence="7" id="KW-0418">Kinase</keyword>
<feature type="non-terminal residue" evidence="9">
    <location>
        <position position="131"/>
    </location>
</feature>
<gene>
    <name evidence="9" type="ORF">Z043_123715</name>
</gene>
<evidence type="ECO:0000256" key="2">
    <source>
        <dbReference type="ARBA" id="ARBA00006478"/>
    </source>
</evidence>